<dbReference type="PRINTS" id="PR00080">
    <property type="entry name" value="SDRFAMILY"/>
</dbReference>
<keyword evidence="2" id="KW-0560">Oxidoreductase</keyword>
<gene>
    <name evidence="4" type="ORF">MYXE_42450</name>
</gene>
<evidence type="ECO:0000256" key="1">
    <source>
        <dbReference type="ARBA" id="ARBA00006484"/>
    </source>
</evidence>
<dbReference type="AlphaFoldDB" id="A0AAD1H4M9"/>
<dbReference type="RefSeq" id="WP_085193917.1">
    <property type="nucleotide sequence ID" value="NZ_AP022314.1"/>
</dbReference>
<dbReference type="Pfam" id="PF00106">
    <property type="entry name" value="adh_short"/>
    <property type="match status" value="1"/>
</dbReference>
<dbReference type="InterPro" id="IPR036291">
    <property type="entry name" value="NAD(P)-bd_dom_sf"/>
</dbReference>
<dbReference type="EMBL" id="AP022314">
    <property type="protein sequence ID" value="BBU24455.1"/>
    <property type="molecule type" value="Genomic_DNA"/>
</dbReference>
<evidence type="ECO:0000256" key="2">
    <source>
        <dbReference type="ARBA" id="ARBA00023002"/>
    </source>
</evidence>
<evidence type="ECO:0000313" key="5">
    <source>
        <dbReference type="Proteomes" id="UP000464624"/>
    </source>
</evidence>
<dbReference type="GO" id="GO:0016020">
    <property type="term" value="C:membrane"/>
    <property type="evidence" value="ECO:0007669"/>
    <property type="project" value="TreeGrafter"/>
</dbReference>
<protein>
    <submittedName>
        <fullName evidence="4">Short-chain dehydrogenase/reductase</fullName>
    </submittedName>
</protein>
<dbReference type="Gene3D" id="3.40.50.720">
    <property type="entry name" value="NAD(P)-binding Rossmann-like Domain"/>
    <property type="match status" value="1"/>
</dbReference>
<dbReference type="Proteomes" id="UP000464624">
    <property type="component" value="Chromosome"/>
</dbReference>
<dbReference type="PANTHER" id="PTHR44196">
    <property type="entry name" value="DEHYDROGENASE/REDUCTASE SDR FAMILY MEMBER 7B"/>
    <property type="match status" value="1"/>
</dbReference>
<name>A0AAD1H4M9_MYCXE</name>
<dbReference type="InterPro" id="IPR002347">
    <property type="entry name" value="SDR_fam"/>
</dbReference>
<dbReference type="KEGG" id="mxe:MYXE_42450"/>
<sequence>MTPPLPQKWPDKFEQRHTQPLARFFGRITSPKMLRNHDQLTEAVRGKVVVITGASTGLGAAVARHCGRAGAIVVMCARSTDALDRVARTIQADGGPAFPYSVDMADSEQVRDFATSILRDHGQVDVLIHNAGKSLNRSVHLSYRRPKDLFATTGVNYLGPARLTLLLLPYMRARRSGHIINIATAGLLLFPAPRWGFYLASKAAFDWWLRAVASEVRRDGIATTHYYLGSVRTKMSAPDQLLKLLPNQSAEDAAWGVARAIVKRPRAVAWRPLFGVHALTVALRGPLEVVCGLALKYTHDTAASTSRGLPQENWAYGDPPCHYLTNGS</sequence>
<dbReference type="GO" id="GO:0016491">
    <property type="term" value="F:oxidoreductase activity"/>
    <property type="evidence" value="ECO:0007669"/>
    <property type="project" value="UniProtKB-KW"/>
</dbReference>
<dbReference type="SUPFAM" id="SSF51735">
    <property type="entry name" value="NAD(P)-binding Rossmann-fold domains"/>
    <property type="match status" value="1"/>
</dbReference>
<comment type="similarity">
    <text evidence="1 3">Belongs to the short-chain dehydrogenases/reductases (SDR) family.</text>
</comment>
<reference evidence="4 5" key="1">
    <citation type="submission" date="2019-12" db="EMBL/GenBank/DDBJ databases">
        <title>Complete genome sequence of Mycolicibacterium xenopi str. JCM15661T.</title>
        <authorList>
            <person name="Yoshida M."/>
            <person name="Fukano H."/>
            <person name="Asakura T."/>
            <person name="Hoshino Y."/>
        </authorList>
    </citation>
    <scope>NUCLEOTIDE SEQUENCE [LARGE SCALE GENOMIC DNA]</scope>
    <source>
        <strain evidence="4 5">JCM 15661T</strain>
    </source>
</reference>
<accession>A0AAD1H4M9</accession>
<evidence type="ECO:0000256" key="3">
    <source>
        <dbReference type="RuleBase" id="RU000363"/>
    </source>
</evidence>
<evidence type="ECO:0000313" key="4">
    <source>
        <dbReference type="EMBL" id="BBU24455.1"/>
    </source>
</evidence>
<dbReference type="PANTHER" id="PTHR44196:SF1">
    <property type="entry name" value="DEHYDROGENASE_REDUCTASE SDR FAMILY MEMBER 7B"/>
    <property type="match status" value="1"/>
</dbReference>
<proteinExistence type="inferred from homology"/>
<dbReference type="PRINTS" id="PR00081">
    <property type="entry name" value="GDHRDH"/>
</dbReference>
<organism evidence="4 5">
    <name type="scientific">Mycobacterium xenopi</name>
    <dbReference type="NCBI Taxonomy" id="1789"/>
    <lineage>
        <taxon>Bacteria</taxon>
        <taxon>Bacillati</taxon>
        <taxon>Actinomycetota</taxon>
        <taxon>Actinomycetes</taxon>
        <taxon>Mycobacteriales</taxon>
        <taxon>Mycobacteriaceae</taxon>
        <taxon>Mycobacterium</taxon>
    </lineage>
</organism>